<dbReference type="AlphaFoldDB" id="A0A9X1LSY8"/>
<dbReference type="Gene3D" id="3.40.50.300">
    <property type="entry name" value="P-loop containing nucleotide triphosphate hydrolases"/>
    <property type="match status" value="1"/>
</dbReference>
<evidence type="ECO:0000313" key="5">
    <source>
        <dbReference type="EMBL" id="MCC2031247.1"/>
    </source>
</evidence>
<dbReference type="PANTHER" id="PTHR42788">
    <property type="entry name" value="TAURINE IMPORT ATP-BINDING PROTEIN-RELATED"/>
    <property type="match status" value="1"/>
</dbReference>
<dbReference type="Pfam" id="PF00005">
    <property type="entry name" value="ABC_tran"/>
    <property type="match status" value="1"/>
</dbReference>
<feature type="domain" description="ABC transporter" evidence="4">
    <location>
        <begin position="16"/>
        <end position="248"/>
    </location>
</feature>
<sequence>MTIAIEKQDVTTSPFIEVRNVSQVFRTTTRGEVAALKDIDLTIREGEFLSVLGPSGCGKSTLMRVIAGLVKPSSGDVLLRGTKVEKPGRDVGVVFQQAALFPWRSVKKNVLLSAEMLGLSKDVADERAEQLLDMVGLGHAKTLYPYELSGGMQQRASIARALLHDPPLLLMDEPFGALDALTRETMGLELLRIWDQSRKTVVFITHDVNEALFLADRVLVMAARPGRINELIEVNLPRPRDLDVMSTPEFGETAKHLRHLLGARTGE</sequence>
<dbReference type="GO" id="GO:0016887">
    <property type="term" value="F:ATP hydrolysis activity"/>
    <property type="evidence" value="ECO:0007669"/>
    <property type="project" value="InterPro"/>
</dbReference>
<keyword evidence="3 5" id="KW-0067">ATP-binding</keyword>
<protein>
    <submittedName>
        <fullName evidence="5">ABC transporter ATP-binding protein</fullName>
    </submittedName>
</protein>
<dbReference type="InterPro" id="IPR017871">
    <property type="entry name" value="ABC_transporter-like_CS"/>
</dbReference>
<keyword evidence="6" id="KW-1185">Reference proteome</keyword>
<dbReference type="InterPro" id="IPR027417">
    <property type="entry name" value="P-loop_NTPase"/>
</dbReference>
<dbReference type="Proteomes" id="UP001139354">
    <property type="component" value="Unassembled WGS sequence"/>
</dbReference>
<dbReference type="GO" id="GO:0005524">
    <property type="term" value="F:ATP binding"/>
    <property type="evidence" value="ECO:0007669"/>
    <property type="project" value="UniProtKB-KW"/>
</dbReference>
<dbReference type="PANTHER" id="PTHR42788:SF13">
    <property type="entry name" value="ALIPHATIC SULFONATES IMPORT ATP-BINDING PROTEIN SSUB"/>
    <property type="match status" value="1"/>
</dbReference>
<dbReference type="SMART" id="SM00382">
    <property type="entry name" value="AAA"/>
    <property type="match status" value="1"/>
</dbReference>
<keyword evidence="2" id="KW-0547">Nucleotide-binding</keyword>
<gene>
    <name evidence="5" type="ORF">KEC57_03515</name>
</gene>
<proteinExistence type="predicted"/>
<organism evidence="5 6">
    <name type="scientific">Microbacterium allomyrinae</name>
    <dbReference type="NCBI Taxonomy" id="2830666"/>
    <lineage>
        <taxon>Bacteria</taxon>
        <taxon>Bacillati</taxon>
        <taxon>Actinomycetota</taxon>
        <taxon>Actinomycetes</taxon>
        <taxon>Micrococcales</taxon>
        <taxon>Microbacteriaceae</taxon>
        <taxon>Microbacterium</taxon>
    </lineage>
</organism>
<reference evidence="5" key="1">
    <citation type="submission" date="2021-04" db="EMBL/GenBank/DDBJ databases">
        <title>Microbacterium tenobrionis sp. nov. and Microbacterium allomyrinae sp. nov., isolated from larvae of Tenobrio molitor and Allomyrina dichotoma, respectively.</title>
        <authorList>
            <person name="Lee S.D."/>
        </authorList>
    </citation>
    <scope>NUCLEOTIDE SEQUENCE</scope>
    <source>
        <strain evidence="5">BWT-G7</strain>
    </source>
</reference>
<dbReference type="InterPro" id="IPR003593">
    <property type="entry name" value="AAA+_ATPase"/>
</dbReference>
<accession>A0A9X1LSY8</accession>
<evidence type="ECO:0000256" key="1">
    <source>
        <dbReference type="ARBA" id="ARBA00022448"/>
    </source>
</evidence>
<dbReference type="CDD" id="cd03293">
    <property type="entry name" value="ABC_NrtD_SsuB_transporters"/>
    <property type="match status" value="1"/>
</dbReference>
<dbReference type="PROSITE" id="PS50893">
    <property type="entry name" value="ABC_TRANSPORTER_2"/>
    <property type="match status" value="1"/>
</dbReference>
<dbReference type="RefSeq" id="WP_229383137.1">
    <property type="nucleotide sequence ID" value="NZ_JAGTTN010000001.1"/>
</dbReference>
<evidence type="ECO:0000259" key="4">
    <source>
        <dbReference type="PROSITE" id="PS50893"/>
    </source>
</evidence>
<evidence type="ECO:0000313" key="6">
    <source>
        <dbReference type="Proteomes" id="UP001139354"/>
    </source>
</evidence>
<evidence type="ECO:0000256" key="3">
    <source>
        <dbReference type="ARBA" id="ARBA00022840"/>
    </source>
</evidence>
<evidence type="ECO:0000256" key="2">
    <source>
        <dbReference type="ARBA" id="ARBA00022741"/>
    </source>
</evidence>
<dbReference type="SUPFAM" id="SSF52540">
    <property type="entry name" value="P-loop containing nucleoside triphosphate hydrolases"/>
    <property type="match status" value="1"/>
</dbReference>
<dbReference type="InterPro" id="IPR050166">
    <property type="entry name" value="ABC_transporter_ATP-bind"/>
</dbReference>
<comment type="caution">
    <text evidence="5">The sequence shown here is derived from an EMBL/GenBank/DDBJ whole genome shotgun (WGS) entry which is preliminary data.</text>
</comment>
<dbReference type="PROSITE" id="PS00211">
    <property type="entry name" value="ABC_TRANSPORTER_1"/>
    <property type="match status" value="1"/>
</dbReference>
<keyword evidence="1" id="KW-0813">Transport</keyword>
<dbReference type="InterPro" id="IPR003439">
    <property type="entry name" value="ABC_transporter-like_ATP-bd"/>
</dbReference>
<dbReference type="EMBL" id="JAGTTN010000001">
    <property type="protein sequence ID" value="MCC2031247.1"/>
    <property type="molecule type" value="Genomic_DNA"/>
</dbReference>
<name>A0A9X1LSY8_9MICO</name>